<dbReference type="EMBL" id="JAANBB010000536">
    <property type="protein sequence ID" value="KAF7540110.1"/>
    <property type="molecule type" value="Genomic_DNA"/>
</dbReference>
<keyword evidence="1" id="KW-0732">Signal</keyword>
<evidence type="ECO:0000313" key="3">
    <source>
        <dbReference type="Proteomes" id="UP000722485"/>
    </source>
</evidence>
<accession>A0A9P5GUD7</accession>
<gene>
    <name evidence="2" type="ORF">G7Z17_g12270</name>
</gene>
<evidence type="ECO:0000256" key="1">
    <source>
        <dbReference type="SAM" id="SignalP"/>
    </source>
</evidence>
<sequence length="162" mass="17916">MFLKPWALCLILGQSVSALAIPRVVTTEAPSPTMVCSDVTSTRWGIDTTVPDFQKMYSSINDKYYTQDHTWTGSAIPVYTTVYYRSGTPRLTAYGYIQSDVLEAEGYRIISSVTTVPTCTTATTAQVPPSPTGSMCSLHIDHWHCEPYPSTTVCLNQPPRRP</sequence>
<proteinExistence type="predicted"/>
<name>A0A9P5GUD7_9HYPO</name>
<evidence type="ECO:0000313" key="2">
    <source>
        <dbReference type="EMBL" id="KAF7540110.1"/>
    </source>
</evidence>
<feature type="signal peptide" evidence="1">
    <location>
        <begin position="1"/>
        <end position="18"/>
    </location>
</feature>
<dbReference type="Proteomes" id="UP000722485">
    <property type="component" value="Unassembled WGS sequence"/>
</dbReference>
<organism evidence="2 3">
    <name type="scientific">Cylindrodendrum hubeiense</name>
    <dbReference type="NCBI Taxonomy" id="595255"/>
    <lineage>
        <taxon>Eukaryota</taxon>
        <taxon>Fungi</taxon>
        <taxon>Dikarya</taxon>
        <taxon>Ascomycota</taxon>
        <taxon>Pezizomycotina</taxon>
        <taxon>Sordariomycetes</taxon>
        <taxon>Hypocreomycetidae</taxon>
        <taxon>Hypocreales</taxon>
        <taxon>Nectriaceae</taxon>
        <taxon>Cylindrodendrum</taxon>
    </lineage>
</organism>
<dbReference type="AlphaFoldDB" id="A0A9P5GUD7"/>
<reference evidence="2" key="1">
    <citation type="submission" date="2020-03" db="EMBL/GenBank/DDBJ databases">
        <title>Draft Genome Sequence of Cylindrodendrum hubeiense.</title>
        <authorList>
            <person name="Buettner E."/>
            <person name="Kellner H."/>
        </authorList>
    </citation>
    <scope>NUCLEOTIDE SEQUENCE</scope>
    <source>
        <strain evidence="2">IHI 201604</strain>
    </source>
</reference>
<keyword evidence="3" id="KW-1185">Reference proteome</keyword>
<comment type="caution">
    <text evidence="2">The sequence shown here is derived from an EMBL/GenBank/DDBJ whole genome shotgun (WGS) entry which is preliminary data.</text>
</comment>
<dbReference type="OrthoDB" id="5362269at2759"/>
<feature type="chain" id="PRO_5040496706" evidence="1">
    <location>
        <begin position="19"/>
        <end position="162"/>
    </location>
</feature>
<protein>
    <submittedName>
        <fullName evidence="2">Uncharacterized protein</fullName>
    </submittedName>
</protein>